<reference evidence="6" key="1">
    <citation type="submission" date="2022-01" db="EMBL/GenBank/DDBJ databases">
        <authorList>
            <person name="King R."/>
        </authorList>
    </citation>
    <scope>NUCLEOTIDE SEQUENCE</scope>
</reference>
<feature type="compositionally biased region" description="Acidic residues" evidence="4">
    <location>
        <begin position="289"/>
        <end position="301"/>
    </location>
</feature>
<evidence type="ECO:0000313" key="7">
    <source>
        <dbReference type="Proteomes" id="UP001153620"/>
    </source>
</evidence>
<dbReference type="SUPFAM" id="SSF54160">
    <property type="entry name" value="Chromo domain-like"/>
    <property type="match status" value="4"/>
</dbReference>
<dbReference type="Gene3D" id="2.40.50.40">
    <property type="match status" value="4"/>
</dbReference>
<feature type="region of interest" description="Disordered" evidence="4">
    <location>
        <begin position="379"/>
        <end position="417"/>
    </location>
</feature>
<dbReference type="CDD" id="cd00024">
    <property type="entry name" value="CD_CSD"/>
    <property type="match status" value="4"/>
</dbReference>
<feature type="coiled-coil region" evidence="3">
    <location>
        <begin position="188"/>
        <end position="219"/>
    </location>
</feature>
<dbReference type="InterPro" id="IPR023780">
    <property type="entry name" value="Chromo_domain"/>
</dbReference>
<dbReference type="PRINTS" id="PR00504">
    <property type="entry name" value="CHROMODOMAIN"/>
</dbReference>
<feature type="compositionally biased region" description="Polar residues" evidence="4">
    <location>
        <begin position="29"/>
        <end position="40"/>
    </location>
</feature>
<comment type="subcellular location">
    <subcellularLocation>
        <location evidence="1">Nucleus</location>
    </subcellularLocation>
</comment>
<dbReference type="InterPro" id="IPR017984">
    <property type="entry name" value="Chromo_dom_subgr"/>
</dbReference>
<protein>
    <recommendedName>
        <fullName evidence="5">Chromo domain-containing protein</fullName>
    </recommendedName>
</protein>
<dbReference type="Proteomes" id="UP001153620">
    <property type="component" value="Chromosome 3"/>
</dbReference>
<feature type="domain" description="Chromo" evidence="5">
    <location>
        <begin position="313"/>
        <end position="372"/>
    </location>
</feature>
<keyword evidence="3" id="KW-0175">Coiled coil</keyword>
<organism evidence="6 7">
    <name type="scientific">Chironomus riparius</name>
    <dbReference type="NCBI Taxonomy" id="315576"/>
    <lineage>
        <taxon>Eukaryota</taxon>
        <taxon>Metazoa</taxon>
        <taxon>Ecdysozoa</taxon>
        <taxon>Arthropoda</taxon>
        <taxon>Hexapoda</taxon>
        <taxon>Insecta</taxon>
        <taxon>Pterygota</taxon>
        <taxon>Neoptera</taxon>
        <taxon>Endopterygota</taxon>
        <taxon>Diptera</taxon>
        <taxon>Nematocera</taxon>
        <taxon>Chironomoidea</taxon>
        <taxon>Chironomidae</taxon>
        <taxon>Chironominae</taxon>
        <taxon>Chironomus</taxon>
    </lineage>
</organism>
<dbReference type="GO" id="GO:0005694">
    <property type="term" value="C:chromosome"/>
    <property type="evidence" value="ECO:0007669"/>
    <property type="project" value="UniProtKB-ARBA"/>
</dbReference>
<feature type="domain" description="Chromo" evidence="5">
    <location>
        <begin position="141"/>
        <end position="190"/>
    </location>
</feature>
<accession>A0A9P0J7T8</accession>
<dbReference type="Pfam" id="PF00385">
    <property type="entry name" value="Chromo"/>
    <property type="match status" value="4"/>
</dbReference>
<evidence type="ECO:0000256" key="4">
    <source>
        <dbReference type="SAM" id="MobiDB-lite"/>
    </source>
</evidence>
<dbReference type="GO" id="GO:0005634">
    <property type="term" value="C:nucleus"/>
    <property type="evidence" value="ECO:0007669"/>
    <property type="project" value="UniProtKB-SubCell"/>
</dbReference>
<feature type="region of interest" description="Disordered" evidence="4">
    <location>
        <begin position="1"/>
        <end position="87"/>
    </location>
</feature>
<feature type="domain" description="Chromo" evidence="5">
    <location>
        <begin position="216"/>
        <end position="274"/>
    </location>
</feature>
<proteinExistence type="predicted"/>
<feature type="compositionally biased region" description="Basic residues" evidence="4">
    <location>
        <begin position="43"/>
        <end position="54"/>
    </location>
</feature>
<keyword evidence="7" id="KW-1185">Reference proteome</keyword>
<name>A0A9P0J7T8_9DIPT</name>
<dbReference type="InterPro" id="IPR000953">
    <property type="entry name" value="Chromo/chromo_shadow_dom"/>
</dbReference>
<dbReference type="PROSITE" id="PS00598">
    <property type="entry name" value="CHROMO_1"/>
    <property type="match status" value="1"/>
</dbReference>
<dbReference type="InterPro" id="IPR051219">
    <property type="entry name" value="Heterochromatin_chromo-domain"/>
</dbReference>
<dbReference type="PANTHER" id="PTHR22812">
    <property type="entry name" value="CHROMOBOX PROTEIN"/>
    <property type="match status" value="1"/>
</dbReference>
<dbReference type="AlphaFoldDB" id="A0A9P0J7T8"/>
<keyword evidence="2" id="KW-0539">Nucleus</keyword>
<evidence type="ECO:0000256" key="1">
    <source>
        <dbReference type="ARBA" id="ARBA00004123"/>
    </source>
</evidence>
<gene>
    <name evidence="6" type="ORF">CHIRRI_LOCUS12350</name>
</gene>
<feature type="compositionally biased region" description="Acidic residues" evidence="4">
    <location>
        <begin position="77"/>
        <end position="87"/>
    </location>
</feature>
<dbReference type="PROSITE" id="PS50013">
    <property type="entry name" value="CHROMO_2"/>
    <property type="match status" value="4"/>
</dbReference>
<dbReference type="EMBL" id="OU895879">
    <property type="protein sequence ID" value="CAH1730320.1"/>
    <property type="molecule type" value="Genomic_DNA"/>
</dbReference>
<feature type="domain" description="Chromo" evidence="5">
    <location>
        <begin position="83"/>
        <end position="141"/>
    </location>
</feature>
<dbReference type="InterPro" id="IPR016197">
    <property type="entry name" value="Chromo-like_dom_sf"/>
</dbReference>
<evidence type="ECO:0000313" key="6">
    <source>
        <dbReference type="EMBL" id="CAH1730320.1"/>
    </source>
</evidence>
<feature type="region of interest" description="Disordered" evidence="4">
    <location>
        <begin position="283"/>
        <end position="304"/>
    </location>
</feature>
<dbReference type="InterPro" id="IPR023779">
    <property type="entry name" value="Chromodomain_CS"/>
</dbReference>
<sequence length="422" mass="49091">MYKKKLAMETSNNHEDSMESVDSDPLAQGESSPALQNGENKTPKKGTKTKKRSKSTILKITSSKKKGKKGSDKVPEPDENGEYEVEAIVDDKKEKGKSVYRIRWKGYGPGEDTWLPANELSCKDLLKKYKKKQERENKDVFNVESICDHRRLHGKIYYRVRWEGYTAKDDTWQVKESLNCNELLKKYHDELNENILKREEEKLKAKEQAKKANNEYEVEAIMDKRTKKGKTKYLIRWKGFEESDDTWEPEETLNCPELIRSFNKRKGNKKEVIKIKKPAKKRKRLTDYNSDEEGDDSDDSDYGAKKARMSGEYEVSKILDAKITRDGKWEFFVMWKGYGPESNTWEPERNLSCTKLINDFLGKNKVPRVIQAKLEKITEEVTKPKSPRKPPTERKNLTPSAKGLRGRTKGELKTTKNFRLNV</sequence>
<reference evidence="6" key="2">
    <citation type="submission" date="2022-10" db="EMBL/GenBank/DDBJ databases">
        <authorList>
            <consortium name="ENA_rothamsted_submissions"/>
            <consortium name="culmorum"/>
            <person name="King R."/>
        </authorList>
    </citation>
    <scope>NUCLEOTIDE SEQUENCE</scope>
</reference>
<evidence type="ECO:0000256" key="2">
    <source>
        <dbReference type="ARBA" id="ARBA00023242"/>
    </source>
</evidence>
<dbReference type="SMART" id="SM00298">
    <property type="entry name" value="CHROMO"/>
    <property type="match status" value="4"/>
</dbReference>
<evidence type="ECO:0000256" key="3">
    <source>
        <dbReference type="SAM" id="Coils"/>
    </source>
</evidence>
<evidence type="ECO:0000259" key="5">
    <source>
        <dbReference type="PROSITE" id="PS50013"/>
    </source>
</evidence>